<name>A0A9P6E8K0_9AGAR</name>
<dbReference type="AlphaFoldDB" id="A0A9P6E8K0"/>
<gene>
    <name evidence="2" type="ORF">CPB83DRAFT_773867</name>
</gene>
<evidence type="ECO:0000313" key="3">
    <source>
        <dbReference type="Proteomes" id="UP000807306"/>
    </source>
</evidence>
<reference evidence="2" key="1">
    <citation type="submission" date="2020-11" db="EMBL/GenBank/DDBJ databases">
        <authorList>
            <consortium name="DOE Joint Genome Institute"/>
            <person name="Ahrendt S."/>
            <person name="Riley R."/>
            <person name="Andreopoulos W."/>
            <person name="Labutti K."/>
            <person name="Pangilinan J."/>
            <person name="Ruiz-Duenas F.J."/>
            <person name="Barrasa J.M."/>
            <person name="Sanchez-Garcia M."/>
            <person name="Camarero S."/>
            <person name="Miyauchi S."/>
            <person name="Serrano A."/>
            <person name="Linde D."/>
            <person name="Babiker R."/>
            <person name="Drula E."/>
            <person name="Ayuso-Fernandez I."/>
            <person name="Pacheco R."/>
            <person name="Padilla G."/>
            <person name="Ferreira P."/>
            <person name="Barriuso J."/>
            <person name="Kellner H."/>
            <person name="Castanera R."/>
            <person name="Alfaro M."/>
            <person name="Ramirez L."/>
            <person name="Pisabarro A.G."/>
            <person name="Kuo A."/>
            <person name="Tritt A."/>
            <person name="Lipzen A."/>
            <person name="He G."/>
            <person name="Yan M."/>
            <person name="Ng V."/>
            <person name="Cullen D."/>
            <person name="Martin F."/>
            <person name="Rosso M.-N."/>
            <person name="Henrissat B."/>
            <person name="Hibbett D."/>
            <person name="Martinez A.T."/>
            <person name="Grigoriev I.V."/>
        </authorList>
    </citation>
    <scope>NUCLEOTIDE SEQUENCE</scope>
    <source>
        <strain evidence="2">CBS 506.95</strain>
    </source>
</reference>
<protein>
    <submittedName>
        <fullName evidence="2">Uncharacterized protein</fullName>
    </submittedName>
</protein>
<dbReference type="Proteomes" id="UP000807306">
    <property type="component" value="Unassembled WGS sequence"/>
</dbReference>
<sequence length="209" mass="23587">MDQGPSRKRPRASHSLSRQQSQVPIRPPFTETDQERLGARVACITASCGFPFRWVENEEWLAFLAEFIPGATPISRRQLSGQYIPQEVAKIRARAKEAAHHKLATLQLDGWGGINFHHFLAFMITTQDRKLHTVKVMDTSADRKTAEEVLRLINLVWNTLRTEWGVILVAITTDASGETKKARRLAIEANPSLIAPDCWAHQVIVYVPV</sequence>
<feature type="compositionally biased region" description="Polar residues" evidence="1">
    <location>
        <begin position="14"/>
        <end position="23"/>
    </location>
</feature>
<accession>A0A9P6E8K0</accession>
<dbReference type="EMBL" id="MU157899">
    <property type="protein sequence ID" value="KAF9524442.1"/>
    <property type="molecule type" value="Genomic_DNA"/>
</dbReference>
<evidence type="ECO:0000313" key="2">
    <source>
        <dbReference type="EMBL" id="KAF9524442.1"/>
    </source>
</evidence>
<proteinExistence type="predicted"/>
<feature type="compositionally biased region" description="Basic residues" evidence="1">
    <location>
        <begin position="1"/>
        <end position="12"/>
    </location>
</feature>
<dbReference type="OrthoDB" id="2423954at2759"/>
<feature type="region of interest" description="Disordered" evidence="1">
    <location>
        <begin position="1"/>
        <end position="30"/>
    </location>
</feature>
<comment type="caution">
    <text evidence="2">The sequence shown here is derived from an EMBL/GenBank/DDBJ whole genome shotgun (WGS) entry which is preliminary data.</text>
</comment>
<organism evidence="2 3">
    <name type="scientific">Crepidotus variabilis</name>
    <dbReference type="NCBI Taxonomy" id="179855"/>
    <lineage>
        <taxon>Eukaryota</taxon>
        <taxon>Fungi</taxon>
        <taxon>Dikarya</taxon>
        <taxon>Basidiomycota</taxon>
        <taxon>Agaricomycotina</taxon>
        <taxon>Agaricomycetes</taxon>
        <taxon>Agaricomycetidae</taxon>
        <taxon>Agaricales</taxon>
        <taxon>Agaricineae</taxon>
        <taxon>Crepidotaceae</taxon>
        <taxon>Crepidotus</taxon>
    </lineage>
</organism>
<keyword evidence="3" id="KW-1185">Reference proteome</keyword>
<evidence type="ECO:0000256" key="1">
    <source>
        <dbReference type="SAM" id="MobiDB-lite"/>
    </source>
</evidence>